<dbReference type="Gene3D" id="1.10.510.10">
    <property type="entry name" value="Transferase(Phosphotransferase) domain 1"/>
    <property type="match status" value="1"/>
</dbReference>
<proteinExistence type="predicted"/>
<protein>
    <recommendedName>
        <fullName evidence="1">non-specific serine/threonine protein kinase</fullName>
        <ecNumber evidence="1">2.7.11.1</ecNumber>
    </recommendedName>
</protein>
<evidence type="ECO:0000256" key="5">
    <source>
        <dbReference type="ARBA" id="ARBA00022777"/>
    </source>
</evidence>
<evidence type="ECO:0000256" key="4">
    <source>
        <dbReference type="ARBA" id="ARBA00022741"/>
    </source>
</evidence>
<organism evidence="10 11">
    <name type="scientific">Abeliophyllum distichum</name>
    <dbReference type="NCBI Taxonomy" id="126358"/>
    <lineage>
        <taxon>Eukaryota</taxon>
        <taxon>Viridiplantae</taxon>
        <taxon>Streptophyta</taxon>
        <taxon>Embryophyta</taxon>
        <taxon>Tracheophyta</taxon>
        <taxon>Spermatophyta</taxon>
        <taxon>Magnoliopsida</taxon>
        <taxon>eudicotyledons</taxon>
        <taxon>Gunneridae</taxon>
        <taxon>Pentapetalae</taxon>
        <taxon>asterids</taxon>
        <taxon>lamiids</taxon>
        <taxon>Lamiales</taxon>
        <taxon>Oleaceae</taxon>
        <taxon>Forsythieae</taxon>
        <taxon>Abeliophyllum</taxon>
    </lineage>
</organism>
<accession>A0ABD1TV88</accession>
<keyword evidence="4" id="KW-0547">Nucleotide-binding</keyword>
<comment type="catalytic activity">
    <reaction evidence="8">
        <text>L-seryl-[protein] + ATP = O-phospho-L-seryl-[protein] + ADP + H(+)</text>
        <dbReference type="Rhea" id="RHEA:17989"/>
        <dbReference type="Rhea" id="RHEA-COMP:9863"/>
        <dbReference type="Rhea" id="RHEA-COMP:11604"/>
        <dbReference type="ChEBI" id="CHEBI:15378"/>
        <dbReference type="ChEBI" id="CHEBI:29999"/>
        <dbReference type="ChEBI" id="CHEBI:30616"/>
        <dbReference type="ChEBI" id="CHEBI:83421"/>
        <dbReference type="ChEBI" id="CHEBI:456216"/>
        <dbReference type="EC" id="2.7.11.1"/>
    </reaction>
</comment>
<dbReference type="Pfam" id="PF00069">
    <property type="entry name" value="Pkinase"/>
    <property type="match status" value="1"/>
</dbReference>
<gene>
    <name evidence="10" type="ORF">Adt_12879</name>
</gene>
<keyword evidence="6" id="KW-0067">ATP-binding</keyword>
<sequence length="405" mass="45630">MGLHRRSDVGRRRELKFCSTERVRVAWVRDAENGVWGFLCGSSSPVKRWTEKYCLTALFVMCLVSFLKFKLRRKRTIDRVAASEHGNHHYGHDGFKSSARRYTWDHMQKHTMNFSSVLGYGGFSTVYLARFPGSTMGAVKIHSQSDRLNQAFKQELDILLHLQHDNIVQLLGYCDDPDEGFLVLEYAPNGNLQEKLQGVGESMGRKGQMLPWKRRMAIAFQLAEAIEYLHEKCQLQIVHGDIKSSNVLLDEQLNCKLCDFGSAKMGFSSTVLPPSSHGTKRMMIGSPGYTDPHYFRTGLASKKNDVYSYGVIVLELITGMEAFSAHSGERLTRTLDPMLRDSEKVVEMVDPHLGGDFDLEEAKVITSLSAMCLCDSPSLRPSASDILRTMRNGIPSISFLFRGKA</sequence>
<keyword evidence="2" id="KW-0723">Serine/threonine-protein kinase</keyword>
<dbReference type="Gene3D" id="3.30.200.20">
    <property type="entry name" value="Phosphorylase Kinase, domain 1"/>
    <property type="match status" value="1"/>
</dbReference>
<dbReference type="SMART" id="SM00220">
    <property type="entry name" value="S_TKc"/>
    <property type="match status" value="1"/>
</dbReference>
<evidence type="ECO:0000256" key="2">
    <source>
        <dbReference type="ARBA" id="ARBA00022527"/>
    </source>
</evidence>
<dbReference type="PROSITE" id="PS00108">
    <property type="entry name" value="PROTEIN_KINASE_ST"/>
    <property type="match status" value="1"/>
</dbReference>
<evidence type="ECO:0000256" key="7">
    <source>
        <dbReference type="ARBA" id="ARBA00047899"/>
    </source>
</evidence>
<dbReference type="GO" id="GO:0005524">
    <property type="term" value="F:ATP binding"/>
    <property type="evidence" value="ECO:0007669"/>
    <property type="project" value="UniProtKB-KW"/>
</dbReference>
<dbReference type="InterPro" id="IPR008271">
    <property type="entry name" value="Ser/Thr_kinase_AS"/>
</dbReference>
<comment type="caution">
    <text evidence="10">The sequence shown here is derived from an EMBL/GenBank/DDBJ whole genome shotgun (WGS) entry which is preliminary data.</text>
</comment>
<dbReference type="SUPFAM" id="SSF56112">
    <property type="entry name" value="Protein kinase-like (PK-like)"/>
    <property type="match status" value="1"/>
</dbReference>
<keyword evidence="5" id="KW-0418">Kinase</keyword>
<dbReference type="InterPro" id="IPR011009">
    <property type="entry name" value="Kinase-like_dom_sf"/>
</dbReference>
<feature type="domain" description="Protein kinase" evidence="9">
    <location>
        <begin position="112"/>
        <end position="400"/>
    </location>
</feature>
<dbReference type="EMBL" id="JBFOLK010000004">
    <property type="protein sequence ID" value="KAL2516632.1"/>
    <property type="molecule type" value="Genomic_DNA"/>
</dbReference>
<evidence type="ECO:0000313" key="10">
    <source>
        <dbReference type="EMBL" id="KAL2516632.1"/>
    </source>
</evidence>
<keyword evidence="11" id="KW-1185">Reference proteome</keyword>
<dbReference type="PROSITE" id="PS50011">
    <property type="entry name" value="PROTEIN_KINASE_DOM"/>
    <property type="match status" value="1"/>
</dbReference>
<evidence type="ECO:0000259" key="9">
    <source>
        <dbReference type="PROSITE" id="PS50011"/>
    </source>
</evidence>
<dbReference type="Proteomes" id="UP001604336">
    <property type="component" value="Unassembled WGS sequence"/>
</dbReference>
<dbReference type="EC" id="2.7.11.1" evidence="1"/>
<keyword evidence="3" id="KW-0808">Transferase</keyword>
<dbReference type="FunFam" id="1.10.510.10:FF:001023">
    <property type="entry name" value="Os07g0541700 protein"/>
    <property type="match status" value="1"/>
</dbReference>
<reference evidence="11" key="1">
    <citation type="submission" date="2024-07" db="EMBL/GenBank/DDBJ databases">
        <title>Two chromosome-level genome assemblies of Korean endemic species Abeliophyllum distichum and Forsythia ovata (Oleaceae).</title>
        <authorList>
            <person name="Jang H."/>
        </authorList>
    </citation>
    <scope>NUCLEOTIDE SEQUENCE [LARGE SCALE GENOMIC DNA]</scope>
</reference>
<dbReference type="GO" id="GO:0004674">
    <property type="term" value="F:protein serine/threonine kinase activity"/>
    <property type="evidence" value="ECO:0007669"/>
    <property type="project" value="UniProtKB-KW"/>
</dbReference>
<dbReference type="AlphaFoldDB" id="A0ABD1TV88"/>
<evidence type="ECO:0000256" key="6">
    <source>
        <dbReference type="ARBA" id="ARBA00022840"/>
    </source>
</evidence>
<evidence type="ECO:0000256" key="8">
    <source>
        <dbReference type="ARBA" id="ARBA00048679"/>
    </source>
</evidence>
<dbReference type="PANTHER" id="PTHR27001">
    <property type="entry name" value="OS01G0253100 PROTEIN"/>
    <property type="match status" value="1"/>
</dbReference>
<evidence type="ECO:0000256" key="3">
    <source>
        <dbReference type="ARBA" id="ARBA00022679"/>
    </source>
</evidence>
<evidence type="ECO:0000256" key="1">
    <source>
        <dbReference type="ARBA" id="ARBA00012513"/>
    </source>
</evidence>
<dbReference type="PANTHER" id="PTHR27001:SF585">
    <property type="entry name" value="OS02G0648100 PROTEIN"/>
    <property type="match status" value="1"/>
</dbReference>
<name>A0ABD1TV88_9LAMI</name>
<dbReference type="InterPro" id="IPR000719">
    <property type="entry name" value="Prot_kinase_dom"/>
</dbReference>
<evidence type="ECO:0000313" key="11">
    <source>
        <dbReference type="Proteomes" id="UP001604336"/>
    </source>
</evidence>
<comment type="catalytic activity">
    <reaction evidence="7">
        <text>L-threonyl-[protein] + ATP = O-phospho-L-threonyl-[protein] + ADP + H(+)</text>
        <dbReference type="Rhea" id="RHEA:46608"/>
        <dbReference type="Rhea" id="RHEA-COMP:11060"/>
        <dbReference type="Rhea" id="RHEA-COMP:11605"/>
        <dbReference type="ChEBI" id="CHEBI:15378"/>
        <dbReference type="ChEBI" id="CHEBI:30013"/>
        <dbReference type="ChEBI" id="CHEBI:30616"/>
        <dbReference type="ChEBI" id="CHEBI:61977"/>
        <dbReference type="ChEBI" id="CHEBI:456216"/>
        <dbReference type="EC" id="2.7.11.1"/>
    </reaction>
</comment>